<accession>A0A165BYA0</accession>
<name>A0A165BYA0_9APHY</name>
<dbReference type="EMBL" id="KV427658">
    <property type="protein sequence ID" value="KZT01868.1"/>
    <property type="molecule type" value="Genomic_DNA"/>
</dbReference>
<sequence>MVEHQSHQPIRPDQHQPCRRGAGVPTALLFLLLSDSSCSHPSDQMTAIIMRYIALTQREHTLTLWVNVGLVVDEVMISDDQVPTACQS</sequence>
<proteinExistence type="predicted"/>
<dbReference type="Proteomes" id="UP000076871">
    <property type="component" value="Unassembled WGS sequence"/>
</dbReference>
<protein>
    <submittedName>
        <fullName evidence="1">Uncharacterized protein</fullName>
    </submittedName>
</protein>
<dbReference type="GeneID" id="63826931"/>
<evidence type="ECO:0000313" key="1">
    <source>
        <dbReference type="EMBL" id="KZT01868.1"/>
    </source>
</evidence>
<dbReference type="RefSeq" id="XP_040759608.1">
    <property type="nucleotide sequence ID" value="XM_040909902.1"/>
</dbReference>
<organism evidence="1 2">
    <name type="scientific">Laetiporus sulphureus 93-53</name>
    <dbReference type="NCBI Taxonomy" id="1314785"/>
    <lineage>
        <taxon>Eukaryota</taxon>
        <taxon>Fungi</taxon>
        <taxon>Dikarya</taxon>
        <taxon>Basidiomycota</taxon>
        <taxon>Agaricomycotina</taxon>
        <taxon>Agaricomycetes</taxon>
        <taxon>Polyporales</taxon>
        <taxon>Laetiporus</taxon>
    </lineage>
</organism>
<dbReference type="AlphaFoldDB" id="A0A165BYA0"/>
<keyword evidence="2" id="KW-1185">Reference proteome</keyword>
<reference evidence="1 2" key="1">
    <citation type="journal article" date="2016" name="Mol. Biol. Evol.">
        <title>Comparative Genomics of Early-Diverging Mushroom-Forming Fungi Provides Insights into the Origins of Lignocellulose Decay Capabilities.</title>
        <authorList>
            <person name="Nagy L.G."/>
            <person name="Riley R."/>
            <person name="Tritt A."/>
            <person name="Adam C."/>
            <person name="Daum C."/>
            <person name="Floudas D."/>
            <person name="Sun H."/>
            <person name="Yadav J.S."/>
            <person name="Pangilinan J."/>
            <person name="Larsson K.H."/>
            <person name="Matsuura K."/>
            <person name="Barry K."/>
            <person name="Labutti K."/>
            <person name="Kuo R."/>
            <person name="Ohm R.A."/>
            <person name="Bhattacharya S.S."/>
            <person name="Shirouzu T."/>
            <person name="Yoshinaga Y."/>
            <person name="Martin F.M."/>
            <person name="Grigoriev I.V."/>
            <person name="Hibbett D.S."/>
        </authorList>
    </citation>
    <scope>NUCLEOTIDE SEQUENCE [LARGE SCALE GENOMIC DNA]</scope>
    <source>
        <strain evidence="1 2">93-53</strain>
    </source>
</reference>
<gene>
    <name evidence="1" type="ORF">LAESUDRAFT_730763</name>
</gene>
<evidence type="ECO:0000313" key="2">
    <source>
        <dbReference type="Proteomes" id="UP000076871"/>
    </source>
</evidence>
<dbReference type="InParanoid" id="A0A165BYA0"/>